<evidence type="ECO:0000256" key="1">
    <source>
        <dbReference type="SAM" id="SignalP"/>
    </source>
</evidence>
<keyword evidence="1" id="KW-0732">Signal</keyword>
<feature type="chain" id="PRO_5043394803" description="Secreted protein" evidence="1">
    <location>
        <begin position="18"/>
        <end position="101"/>
    </location>
</feature>
<evidence type="ECO:0000313" key="2">
    <source>
        <dbReference type="EMBL" id="KAG5265460.1"/>
    </source>
</evidence>
<keyword evidence="3" id="KW-1185">Reference proteome</keyword>
<dbReference type="Proteomes" id="UP000823561">
    <property type="component" value="Chromosome 19"/>
</dbReference>
<dbReference type="AlphaFoldDB" id="A0AAV6FW91"/>
<comment type="caution">
    <text evidence="2">The sequence shown here is derived from an EMBL/GenBank/DDBJ whole genome shotgun (WGS) entry which is preliminary data.</text>
</comment>
<protein>
    <recommendedName>
        <fullName evidence="4">Secreted protein</fullName>
    </recommendedName>
</protein>
<reference evidence="2" key="1">
    <citation type="submission" date="2020-10" db="EMBL/GenBank/DDBJ databases">
        <title>Chromosome-scale genome assembly of the Allis shad, Alosa alosa.</title>
        <authorList>
            <person name="Margot Z."/>
            <person name="Christophe K."/>
            <person name="Cabau C."/>
            <person name="Louis A."/>
            <person name="Berthelot C."/>
            <person name="Parey E."/>
            <person name="Roest Crollius H."/>
            <person name="Montfort J."/>
            <person name="Robinson-Rechavi M."/>
            <person name="Bucao C."/>
            <person name="Bouchez O."/>
            <person name="Gislard M."/>
            <person name="Lluch J."/>
            <person name="Milhes M."/>
            <person name="Lampietro C."/>
            <person name="Lopez Roques C."/>
            <person name="Donnadieu C."/>
            <person name="Braasch I."/>
            <person name="Desvignes T."/>
            <person name="Postlethwait J."/>
            <person name="Bobe J."/>
            <person name="Guiguen Y."/>
        </authorList>
    </citation>
    <scope>NUCLEOTIDE SEQUENCE</scope>
    <source>
        <strain evidence="2">M-15738</strain>
        <tissue evidence="2">Blood</tissue>
    </source>
</reference>
<name>A0AAV6FW91_9TELE</name>
<feature type="signal peptide" evidence="1">
    <location>
        <begin position="1"/>
        <end position="17"/>
    </location>
</feature>
<sequence length="101" mass="11364">MMFRFVCVCLLLSEVSGQRGSGVPYSFGFYNFDNRPSGSGSVPSVNDLGEVKVKLPLSLPHRHFSMMLRLSKLWRPFLTEKEVCPLPPPVLCPGLPTWLHM</sequence>
<accession>A0AAV6FW91</accession>
<organism evidence="2 3">
    <name type="scientific">Alosa alosa</name>
    <name type="common">allis shad</name>
    <dbReference type="NCBI Taxonomy" id="278164"/>
    <lineage>
        <taxon>Eukaryota</taxon>
        <taxon>Metazoa</taxon>
        <taxon>Chordata</taxon>
        <taxon>Craniata</taxon>
        <taxon>Vertebrata</taxon>
        <taxon>Euteleostomi</taxon>
        <taxon>Actinopterygii</taxon>
        <taxon>Neopterygii</taxon>
        <taxon>Teleostei</taxon>
        <taxon>Clupei</taxon>
        <taxon>Clupeiformes</taxon>
        <taxon>Clupeoidei</taxon>
        <taxon>Clupeidae</taxon>
        <taxon>Alosa</taxon>
    </lineage>
</organism>
<gene>
    <name evidence="2" type="ORF">AALO_G00242730</name>
</gene>
<evidence type="ECO:0000313" key="3">
    <source>
        <dbReference type="Proteomes" id="UP000823561"/>
    </source>
</evidence>
<evidence type="ECO:0008006" key="4">
    <source>
        <dbReference type="Google" id="ProtNLM"/>
    </source>
</evidence>
<dbReference type="EMBL" id="JADWDJ010000019">
    <property type="protein sequence ID" value="KAG5265460.1"/>
    <property type="molecule type" value="Genomic_DNA"/>
</dbReference>
<proteinExistence type="predicted"/>